<evidence type="ECO:0000256" key="2">
    <source>
        <dbReference type="ARBA" id="ARBA00023002"/>
    </source>
</evidence>
<evidence type="ECO:0000313" key="4">
    <source>
        <dbReference type="EMBL" id="TGD72668.1"/>
    </source>
</evidence>
<dbReference type="Gene3D" id="3.50.50.60">
    <property type="entry name" value="FAD/NAD(P)-binding domain"/>
    <property type="match status" value="1"/>
</dbReference>
<dbReference type="Pfam" id="PF00890">
    <property type="entry name" value="FAD_binding_2"/>
    <property type="match status" value="1"/>
</dbReference>
<feature type="domain" description="FAD-dependent oxidoreductase 2 FAD-binding" evidence="3">
    <location>
        <begin position="5"/>
        <end position="82"/>
    </location>
</feature>
<dbReference type="OrthoDB" id="6278312at2"/>
<dbReference type="RefSeq" id="WP_135445004.1">
    <property type="nucleotide sequence ID" value="NZ_SRLE01000009.1"/>
</dbReference>
<evidence type="ECO:0000256" key="1">
    <source>
        <dbReference type="ARBA" id="ARBA00022630"/>
    </source>
</evidence>
<dbReference type="Proteomes" id="UP000298050">
    <property type="component" value="Unassembled WGS sequence"/>
</dbReference>
<comment type="caution">
    <text evidence="4">The sequence shown here is derived from an EMBL/GenBank/DDBJ whole genome shotgun (WGS) entry which is preliminary data.</text>
</comment>
<evidence type="ECO:0000259" key="3">
    <source>
        <dbReference type="Pfam" id="PF00890"/>
    </source>
</evidence>
<dbReference type="InterPro" id="IPR050816">
    <property type="entry name" value="Flavin-dep_Halogenase_NPB"/>
</dbReference>
<dbReference type="Pfam" id="PF04820">
    <property type="entry name" value="Trp_halogenase"/>
    <property type="match status" value="1"/>
</dbReference>
<organism evidence="4 5">
    <name type="scientific">Mangrovimicrobium sediminis</name>
    <dbReference type="NCBI Taxonomy" id="2562682"/>
    <lineage>
        <taxon>Bacteria</taxon>
        <taxon>Pseudomonadati</taxon>
        <taxon>Pseudomonadota</taxon>
        <taxon>Gammaproteobacteria</taxon>
        <taxon>Cellvibrionales</taxon>
        <taxon>Halieaceae</taxon>
        <taxon>Mangrovimicrobium</taxon>
    </lineage>
</organism>
<dbReference type="InterPro" id="IPR003953">
    <property type="entry name" value="FAD-dep_OxRdtase_2_FAD-bd"/>
</dbReference>
<dbReference type="AlphaFoldDB" id="A0A4Z0LZX6"/>
<dbReference type="GO" id="GO:0004497">
    <property type="term" value="F:monooxygenase activity"/>
    <property type="evidence" value="ECO:0007669"/>
    <property type="project" value="InterPro"/>
</dbReference>
<dbReference type="InterPro" id="IPR036188">
    <property type="entry name" value="FAD/NAD-bd_sf"/>
</dbReference>
<dbReference type="PANTHER" id="PTHR43747:SF1">
    <property type="entry name" value="SLR1998 PROTEIN"/>
    <property type="match status" value="1"/>
</dbReference>
<name>A0A4Z0LZX6_9GAMM</name>
<keyword evidence="5" id="KW-1185">Reference proteome</keyword>
<dbReference type="SUPFAM" id="SSF51905">
    <property type="entry name" value="FAD/NAD(P)-binding domain"/>
    <property type="match status" value="1"/>
</dbReference>
<dbReference type="PROSITE" id="PS51257">
    <property type="entry name" value="PROKAR_LIPOPROTEIN"/>
    <property type="match status" value="1"/>
</dbReference>
<reference evidence="4 5" key="1">
    <citation type="submission" date="2019-04" db="EMBL/GenBank/DDBJ databases">
        <title>Taxonomy of novel Haliea sp. from mangrove soil of West Coast of India.</title>
        <authorList>
            <person name="Verma A."/>
            <person name="Kumar P."/>
            <person name="Krishnamurthi S."/>
        </authorList>
    </citation>
    <scope>NUCLEOTIDE SEQUENCE [LARGE SCALE GENOMIC DNA]</scope>
    <source>
        <strain evidence="4 5">SAOS-164</strain>
    </source>
</reference>
<dbReference type="PANTHER" id="PTHR43747">
    <property type="entry name" value="FAD-BINDING PROTEIN"/>
    <property type="match status" value="1"/>
</dbReference>
<protein>
    <submittedName>
        <fullName evidence="4">FAD-binding protein</fullName>
    </submittedName>
</protein>
<gene>
    <name evidence="4" type="ORF">E4634_14195</name>
</gene>
<dbReference type="InterPro" id="IPR006905">
    <property type="entry name" value="Flavin_halogenase"/>
</dbReference>
<dbReference type="EMBL" id="SRLE01000009">
    <property type="protein sequence ID" value="TGD72668.1"/>
    <property type="molecule type" value="Genomic_DNA"/>
</dbReference>
<keyword evidence="1" id="KW-0285">Flavoprotein</keyword>
<sequence>MRDTVAIIGAGPAGSALACFLQERGYRCIVYSNLKTIDLMVGESLISAVIPHLQRLGIEDEVAQISELKLGAGFRHGDGTRVDFRFPDFGARRPGRAYNIPRPAFDNLLRDHARARGITFVDEQAKLEPGTDGEREVQLSDASLAQAGLTRATQPAWIVDASGRARSVSRLLDIPARRGGRNDAAYFAHFSGFEAPTAFQGQVLLTALDQGWSWQIPLRDCLSVGVVVDAGIARQLGSSPRERLEAAIESSPLLRVEGARRQYLTDVATYANYQLISERGFGPGWVAVGDALGFVDPMLSPGVFMALEAAATLDHMVFRRSRIETAQLQAYYDTMQDWHRAWTTLINYFYNGQLLGMAEQRNNMMREGSANLFGKLAEKMVSGALAGMTTGYKTRSALSQGILRHSCDHMLKDQEVIDARRIRPGVFVGQN</sequence>
<accession>A0A4Z0LZX6</accession>
<keyword evidence="2" id="KW-0560">Oxidoreductase</keyword>
<proteinExistence type="predicted"/>
<evidence type="ECO:0000313" key="5">
    <source>
        <dbReference type="Proteomes" id="UP000298050"/>
    </source>
</evidence>